<sequence>MQRGADDEDKSEMQASIAMGVSTESPACFYFDLDQERLETMPSPPIGLRFGPTGRTLHIGESRNHVHVTEIYASHNSLTVYEMKSDYSGWFLKYDIDLSPVAQVFPQMKEANPDDWT</sequence>
<proteinExistence type="predicted"/>
<dbReference type="EMBL" id="JAUIZM010000006">
    <property type="protein sequence ID" value="KAK1381502.1"/>
    <property type="molecule type" value="Genomic_DNA"/>
</dbReference>
<accession>A0AAD8I942</accession>
<dbReference type="Proteomes" id="UP001237642">
    <property type="component" value="Unassembled WGS sequence"/>
</dbReference>
<reference evidence="1" key="2">
    <citation type="submission" date="2023-05" db="EMBL/GenBank/DDBJ databases">
        <authorList>
            <person name="Schelkunov M.I."/>
        </authorList>
    </citation>
    <scope>NUCLEOTIDE SEQUENCE</scope>
    <source>
        <strain evidence="1">Hsosn_3</strain>
        <tissue evidence="1">Leaf</tissue>
    </source>
</reference>
<name>A0AAD8I942_9APIA</name>
<protein>
    <submittedName>
        <fullName evidence="1">Uncharacterized protein</fullName>
    </submittedName>
</protein>
<reference evidence="1" key="1">
    <citation type="submission" date="2023-02" db="EMBL/GenBank/DDBJ databases">
        <title>Genome of toxic invasive species Heracleum sosnowskyi carries increased number of genes despite the absence of recent whole-genome duplications.</title>
        <authorList>
            <person name="Schelkunov M."/>
            <person name="Shtratnikova V."/>
            <person name="Makarenko M."/>
            <person name="Klepikova A."/>
            <person name="Omelchenko D."/>
            <person name="Novikova G."/>
            <person name="Obukhova E."/>
            <person name="Bogdanov V."/>
            <person name="Penin A."/>
            <person name="Logacheva M."/>
        </authorList>
    </citation>
    <scope>NUCLEOTIDE SEQUENCE</scope>
    <source>
        <strain evidence="1">Hsosn_3</strain>
        <tissue evidence="1">Leaf</tissue>
    </source>
</reference>
<dbReference type="AlphaFoldDB" id="A0AAD8I942"/>
<evidence type="ECO:0000313" key="2">
    <source>
        <dbReference type="Proteomes" id="UP001237642"/>
    </source>
</evidence>
<comment type="caution">
    <text evidence="1">The sequence shown here is derived from an EMBL/GenBank/DDBJ whole genome shotgun (WGS) entry which is preliminary data.</text>
</comment>
<gene>
    <name evidence="1" type="ORF">POM88_028246</name>
</gene>
<organism evidence="1 2">
    <name type="scientific">Heracleum sosnowskyi</name>
    <dbReference type="NCBI Taxonomy" id="360622"/>
    <lineage>
        <taxon>Eukaryota</taxon>
        <taxon>Viridiplantae</taxon>
        <taxon>Streptophyta</taxon>
        <taxon>Embryophyta</taxon>
        <taxon>Tracheophyta</taxon>
        <taxon>Spermatophyta</taxon>
        <taxon>Magnoliopsida</taxon>
        <taxon>eudicotyledons</taxon>
        <taxon>Gunneridae</taxon>
        <taxon>Pentapetalae</taxon>
        <taxon>asterids</taxon>
        <taxon>campanulids</taxon>
        <taxon>Apiales</taxon>
        <taxon>Apiaceae</taxon>
        <taxon>Apioideae</taxon>
        <taxon>apioid superclade</taxon>
        <taxon>Tordylieae</taxon>
        <taxon>Tordyliinae</taxon>
        <taxon>Heracleum</taxon>
    </lineage>
</organism>
<evidence type="ECO:0000313" key="1">
    <source>
        <dbReference type="EMBL" id="KAK1381502.1"/>
    </source>
</evidence>
<keyword evidence="2" id="KW-1185">Reference proteome</keyword>